<sequence>MLERASTCLESGGRQLFRAPKPCLRSRRALPSTLWHHGAGDLTLPTWSAAASASITQNTGGDVDDAAAKKTIGDPRRQDGVWLDFLYPEKTLALLRRPPVERLNAPETKLRRPCANRVRYFSTAQAQPSSHEAQLDMDVVEQAKKEAAELSQGSGAHRALRKFLDSPQPGKQELAWQLYTAVPEHRLASPYARARRHLIDYLSQDVVQDGNSAVPERILQVFGELPSAVRRPSTRQAAIKAYTALGMIGPAIQLLEEPGHSSLNTYAGMDVILRRAVLDEQWDLAFRVFRTFRRRTPRIGGMSVYKAIRFGDTLPSLWGEVAQLPELLEHFQSFLRYVDEFQHELRSSRLLKRDLDCFVMSFVPHVVDRVLSIGELDDDFVWNYFVGLFDDLHDLQLPTPACYEYAIRRLLELPRYQQYNNQRKIPLELYRRYRQLYLDQTESTIQARPSVNLIESLIYQHSDKGGLGRVQDHVQDLRAWYPNQPLRQQVLRHLINVYADVGDTEKVCRYVDELKSTYKDEVTIKVLSSLLYVYARSADVIGTITQFKRIHEEFHMNPDTGCWNILLLAYVRAEDLDGALECLNNCLGSGVVPDIYTFGPLLDFCAHRGDVEAFETLFSKAKKMGVKLDTDVHARAGYVEAFVNAGDEEGAQAIAQGMLNSWKAGRLHGRPLTHTWNLLIQQRALDRDLVGSRERYKEMVENDIPLDSWTYSSLMRALVEVKQTNAAYKLLRVTMPEQGLQVHALHYAIVMIGFVREGQYTQAVHAYERMMERQVYQTESSRQASIQVLGSADLQRLEKKGAKHPNYKLLRVEEALEKMLVSVTAREAAHRQPGLERSTRIYDPRALIQSYYGLMASLYSARSAYNICKKLFQKAGTLTPDVNNYTTPLTLTTSMMEAHFTAGKHAEVARCWKLARVSAANLTKTFHQVVQQPAAVSDNPEPPDLLDQDSLVDPSVQQRFQESHISNNRRDILTKASRIYIRSLLAQSEDPNALLEAQRTIRDLLVNGFTIDTLTFNEFIQQLTLRARLIDAFTICEAYLMPRFPGWRDLVPNYIRKDRQGYQWMELRHYEIKTTSVLPRYKTLVLLAKALDQVKSDERNGIGYDTDAEAWMTEILERSAPLTVRAIDSMPRTFDPLQQRHFNGVL</sequence>
<dbReference type="PANTHER" id="PTHR47934:SF6">
    <property type="entry name" value="MITOCHONDRIAL GROUP I INTRON SPLICING FACTOR CCM1-RELATED"/>
    <property type="match status" value="1"/>
</dbReference>
<dbReference type="GO" id="GO:0007005">
    <property type="term" value="P:mitochondrion organization"/>
    <property type="evidence" value="ECO:0007669"/>
    <property type="project" value="TreeGrafter"/>
</dbReference>
<dbReference type="Proteomes" id="UP000293823">
    <property type="component" value="Unassembled WGS sequence"/>
</dbReference>
<protein>
    <recommendedName>
        <fullName evidence="4">Pentacotripeptide-repeat region of PRORP domain-containing protein</fullName>
    </recommendedName>
</protein>
<dbReference type="Pfam" id="PF01535">
    <property type="entry name" value="PPR"/>
    <property type="match status" value="1"/>
</dbReference>
<dbReference type="GO" id="GO:0005739">
    <property type="term" value="C:mitochondrion"/>
    <property type="evidence" value="ECO:0007669"/>
    <property type="project" value="TreeGrafter"/>
</dbReference>
<dbReference type="PROSITE" id="PS51375">
    <property type="entry name" value="PPR"/>
    <property type="match status" value="3"/>
</dbReference>
<dbReference type="PANTHER" id="PTHR47934">
    <property type="entry name" value="PENTATRICOPEPTIDE REPEAT-CONTAINING PROTEIN PET309, MITOCHONDRIAL"/>
    <property type="match status" value="1"/>
</dbReference>
<dbReference type="Gene3D" id="1.25.40.10">
    <property type="entry name" value="Tetratricopeptide repeat domain"/>
    <property type="match status" value="2"/>
</dbReference>
<dbReference type="EMBL" id="PEJP01000049">
    <property type="protein sequence ID" value="RYO48434.1"/>
    <property type="molecule type" value="Genomic_DNA"/>
</dbReference>
<reference evidence="3" key="1">
    <citation type="journal article" date="2019" name="bioRxiv">
        <title>Genomics, evolutionary history and diagnostics of the Alternaria alternata species group including apple and Asian pear pathotypes.</title>
        <authorList>
            <person name="Armitage A.D."/>
            <person name="Cockerton H.M."/>
            <person name="Sreenivasaprasad S."/>
            <person name="Woodhall J.W."/>
            <person name="Lane C.R."/>
            <person name="Harrison R.J."/>
            <person name="Clarkson J.P."/>
        </authorList>
    </citation>
    <scope>NUCLEOTIDE SEQUENCE [LARGE SCALE GENOMIC DNA]</scope>
    <source>
        <strain evidence="3">RGR 97.0016</strain>
    </source>
</reference>
<dbReference type="InterPro" id="IPR051114">
    <property type="entry name" value="Mito_RNA_Proc_CCM1"/>
</dbReference>
<feature type="repeat" description="PPR" evidence="1">
    <location>
        <begin position="594"/>
        <end position="628"/>
    </location>
</feature>
<feature type="repeat" description="PPR" evidence="1">
    <location>
        <begin position="707"/>
        <end position="742"/>
    </location>
</feature>
<evidence type="ECO:0000313" key="3">
    <source>
        <dbReference type="Proteomes" id="UP000293823"/>
    </source>
</evidence>
<evidence type="ECO:0000313" key="2">
    <source>
        <dbReference type="EMBL" id="RYO48434.1"/>
    </source>
</evidence>
<dbReference type="OrthoDB" id="185373at2759"/>
<evidence type="ECO:0008006" key="4">
    <source>
        <dbReference type="Google" id="ProtNLM"/>
    </source>
</evidence>
<dbReference type="InterPro" id="IPR002885">
    <property type="entry name" value="PPR_rpt"/>
</dbReference>
<dbReference type="GO" id="GO:0003729">
    <property type="term" value="F:mRNA binding"/>
    <property type="evidence" value="ECO:0007669"/>
    <property type="project" value="TreeGrafter"/>
</dbReference>
<dbReference type="GO" id="GO:0006396">
    <property type="term" value="P:RNA processing"/>
    <property type="evidence" value="ECO:0007669"/>
    <property type="project" value="TreeGrafter"/>
</dbReference>
<organism evidence="2 3">
    <name type="scientific">Alternaria arborescens</name>
    <dbReference type="NCBI Taxonomy" id="156630"/>
    <lineage>
        <taxon>Eukaryota</taxon>
        <taxon>Fungi</taxon>
        <taxon>Dikarya</taxon>
        <taxon>Ascomycota</taxon>
        <taxon>Pezizomycotina</taxon>
        <taxon>Dothideomycetes</taxon>
        <taxon>Pleosporomycetidae</taxon>
        <taxon>Pleosporales</taxon>
        <taxon>Pleosporineae</taxon>
        <taxon>Pleosporaceae</taxon>
        <taxon>Alternaria</taxon>
        <taxon>Alternaria sect. Alternaria</taxon>
    </lineage>
</organism>
<feature type="repeat" description="PPR" evidence="1">
    <location>
        <begin position="559"/>
        <end position="593"/>
    </location>
</feature>
<keyword evidence="3" id="KW-1185">Reference proteome</keyword>
<dbReference type="AlphaFoldDB" id="A0A4Q4QXD9"/>
<accession>A0A4Q4QXD9</accession>
<name>A0A4Q4QXD9_9PLEO</name>
<proteinExistence type="predicted"/>
<dbReference type="InterPro" id="IPR011990">
    <property type="entry name" value="TPR-like_helical_dom_sf"/>
</dbReference>
<gene>
    <name evidence="2" type="ORF">AA0113_g10033</name>
</gene>
<evidence type="ECO:0000256" key="1">
    <source>
        <dbReference type="PROSITE-ProRule" id="PRU00708"/>
    </source>
</evidence>
<dbReference type="SUPFAM" id="SSF48452">
    <property type="entry name" value="TPR-like"/>
    <property type="match status" value="1"/>
</dbReference>
<comment type="caution">
    <text evidence="2">The sequence shown here is derived from an EMBL/GenBank/DDBJ whole genome shotgun (WGS) entry which is preliminary data.</text>
</comment>